<dbReference type="Proteomes" id="UP001152759">
    <property type="component" value="Chromosome 5"/>
</dbReference>
<reference evidence="1" key="1">
    <citation type="submission" date="2021-12" db="EMBL/GenBank/DDBJ databases">
        <authorList>
            <person name="King R."/>
        </authorList>
    </citation>
    <scope>NUCLEOTIDE SEQUENCE</scope>
</reference>
<dbReference type="InterPro" id="IPR036610">
    <property type="entry name" value="PEBP-like_sf"/>
</dbReference>
<name>A0A9P0F3N1_BEMTA</name>
<dbReference type="InterPro" id="IPR008914">
    <property type="entry name" value="PEBP"/>
</dbReference>
<keyword evidence="2" id="KW-1185">Reference proteome</keyword>
<dbReference type="Pfam" id="PF01161">
    <property type="entry name" value="PBP"/>
    <property type="match status" value="1"/>
</dbReference>
<sequence>MCTSSYSSDVLQIYGYFHRKRLFVSYRLTSQNDSLSMKIFFSVNSLIPQTLGNRGNLKSASIIELPDYFHNCPQKTLLNSVLWTVTKMIRQCQETFVLPISLHLIYTLAVSHAEKYKWPVGIQPIKMQAALMKHRIIPDCVDGISKYDLWAEFEEDKTIYYGNFIQPTADTEWLAQHIEWDAKQLDHFTMMLLGLDEPTEKNPSKREYIFWLITNIHSYAIEGGDEIIEYKQPKVAQGSGVHRYVFIVYIQPNDNLTMTWKPVNSTSETHRANFNQRKFAKKHKLGKPWAMNFFINYWLPPGATSPGPSTLPQSTPNIWQRLAAEAEAKEKAKQNG</sequence>
<dbReference type="SUPFAM" id="SSF49777">
    <property type="entry name" value="PEBP-like"/>
    <property type="match status" value="1"/>
</dbReference>
<dbReference type="PANTHER" id="PTHR11362:SF82">
    <property type="entry name" value="PHOSPHATIDYLETHANOLAMINE-BINDING PROTEIN 4"/>
    <property type="match status" value="1"/>
</dbReference>
<dbReference type="Gene3D" id="3.90.280.10">
    <property type="entry name" value="PEBP-like"/>
    <property type="match status" value="1"/>
</dbReference>
<evidence type="ECO:0008006" key="3">
    <source>
        <dbReference type="Google" id="ProtNLM"/>
    </source>
</evidence>
<protein>
    <recommendedName>
        <fullName evidence="3">Phosphatidylethanolamine-binding protein</fullName>
    </recommendedName>
</protein>
<dbReference type="InterPro" id="IPR035810">
    <property type="entry name" value="PEBP_euk"/>
</dbReference>
<dbReference type="PANTHER" id="PTHR11362">
    <property type="entry name" value="PHOSPHATIDYLETHANOLAMINE-BINDING PROTEIN"/>
    <property type="match status" value="1"/>
</dbReference>
<dbReference type="AlphaFoldDB" id="A0A9P0F3N1"/>
<dbReference type="EMBL" id="OU963866">
    <property type="protein sequence ID" value="CAH0390625.1"/>
    <property type="molecule type" value="Genomic_DNA"/>
</dbReference>
<dbReference type="CDD" id="cd00866">
    <property type="entry name" value="PEBP_euk"/>
    <property type="match status" value="1"/>
</dbReference>
<gene>
    <name evidence="1" type="ORF">BEMITA_LOCUS9329</name>
</gene>
<proteinExistence type="predicted"/>
<evidence type="ECO:0000313" key="2">
    <source>
        <dbReference type="Proteomes" id="UP001152759"/>
    </source>
</evidence>
<accession>A0A9P0F3N1</accession>
<evidence type="ECO:0000313" key="1">
    <source>
        <dbReference type="EMBL" id="CAH0390625.1"/>
    </source>
</evidence>
<organism evidence="1 2">
    <name type="scientific">Bemisia tabaci</name>
    <name type="common">Sweetpotato whitefly</name>
    <name type="synonym">Aleurodes tabaci</name>
    <dbReference type="NCBI Taxonomy" id="7038"/>
    <lineage>
        <taxon>Eukaryota</taxon>
        <taxon>Metazoa</taxon>
        <taxon>Ecdysozoa</taxon>
        <taxon>Arthropoda</taxon>
        <taxon>Hexapoda</taxon>
        <taxon>Insecta</taxon>
        <taxon>Pterygota</taxon>
        <taxon>Neoptera</taxon>
        <taxon>Paraneoptera</taxon>
        <taxon>Hemiptera</taxon>
        <taxon>Sternorrhyncha</taxon>
        <taxon>Aleyrodoidea</taxon>
        <taxon>Aleyrodidae</taxon>
        <taxon>Aleyrodinae</taxon>
        <taxon>Bemisia</taxon>
    </lineage>
</organism>